<organism evidence="2 3">
    <name type="scientific">Mortierella isabellina</name>
    <name type="common">Filamentous fungus</name>
    <name type="synonym">Umbelopsis isabellina</name>
    <dbReference type="NCBI Taxonomy" id="91625"/>
    <lineage>
        <taxon>Eukaryota</taxon>
        <taxon>Fungi</taxon>
        <taxon>Fungi incertae sedis</taxon>
        <taxon>Mucoromycota</taxon>
        <taxon>Mucoromycotina</taxon>
        <taxon>Umbelopsidomycetes</taxon>
        <taxon>Umbelopsidales</taxon>
        <taxon>Umbelopsidaceae</taxon>
        <taxon>Umbelopsis</taxon>
    </lineage>
</organism>
<protein>
    <submittedName>
        <fullName evidence="2">Uncharacterized protein</fullName>
    </submittedName>
</protein>
<dbReference type="CDD" id="cd23767">
    <property type="entry name" value="IQCD"/>
    <property type="match status" value="1"/>
</dbReference>
<dbReference type="PROSITE" id="PS50096">
    <property type="entry name" value="IQ"/>
    <property type="match status" value="1"/>
</dbReference>
<feature type="compositionally biased region" description="Low complexity" evidence="1">
    <location>
        <begin position="487"/>
        <end position="514"/>
    </location>
</feature>
<dbReference type="Proteomes" id="UP000654370">
    <property type="component" value="Unassembled WGS sequence"/>
</dbReference>
<keyword evidence="3" id="KW-1185">Reference proteome</keyword>
<feature type="compositionally biased region" description="Polar residues" evidence="1">
    <location>
        <begin position="577"/>
        <end position="587"/>
    </location>
</feature>
<dbReference type="OrthoDB" id="2385347at2759"/>
<dbReference type="EMBL" id="JAEPQZ010000009">
    <property type="protein sequence ID" value="KAG2177344.1"/>
    <property type="molecule type" value="Genomic_DNA"/>
</dbReference>
<name>A0A8H7PN88_MORIS</name>
<dbReference type="Pfam" id="PF00612">
    <property type="entry name" value="IQ"/>
    <property type="match status" value="1"/>
</dbReference>
<reference evidence="2" key="1">
    <citation type="submission" date="2020-12" db="EMBL/GenBank/DDBJ databases">
        <title>Metabolic potential, ecology and presence of endohyphal bacteria is reflected in genomic diversity of Mucoromycotina.</title>
        <authorList>
            <person name="Muszewska A."/>
            <person name="Okrasinska A."/>
            <person name="Steczkiewicz K."/>
            <person name="Drgas O."/>
            <person name="Orlowska M."/>
            <person name="Perlinska-Lenart U."/>
            <person name="Aleksandrzak-Piekarczyk T."/>
            <person name="Szatraj K."/>
            <person name="Zielenkiewicz U."/>
            <person name="Pilsyk S."/>
            <person name="Malc E."/>
            <person name="Mieczkowski P."/>
            <person name="Kruszewska J.S."/>
            <person name="Biernat P."/>
            <person name="Pawlowska J."/>
        </authorList>
    </citation>
    <scope>NUCLEOTIDE SEQUENCE</scope>
    <source>
        <strain evidence="2">WA0000067209</strain>
    </source>
</reference>
<evidence type="ECO:0000313" key="2">
    <source>
        <dbReference type="EMBL" id="KAG2177344.1"/>
    </source>
</evidence>
<gene>
    <name evidence="2" type="ORF">INT43_008001</name>
</gene>
<sequence>MGEKSIIETDIYVPQRLNPDELAYKFPPASSDTTEELDEMLSQSQVRGSSLVVWDNESDTLDSNPGATQCDFSSVRLNAGIFQPKLSWPSSISVDDNSVTAYSPSSDNYKLIANHKAIASWSDRPPVHMAIQEDLSQHSSGCSVINDDEDSASVCTEDFDNWIQQAKYSDQNLQNDNKALSTSSIAYANGVPAAKIGVAANSIAHSDITLDRAAHSASRSPELVSKSSNVNSSAAEVSYDAKASREETSRRANNVETHFPQYTNLPDTVVLEYKDDRALIVESSTREKDMENELESETILLHIPSTTSDATIRNVAAIKIQAIWRGYQERKLNPPSNTRVMMLLMTLSTKFQAMCNDTADRKLRSLKHRILQESRFRMRSERQLQKLGDVNRKERDELCRLLEAETATLESHERLVRETSEKADLAWQHIQDEKLERENLERVVHLAAKEISAQNEREINRNKDMDAIYRRVEKLASELKSLKQEQSSSYSRVRRSISPTSSTKSLSLTSETSSQEARAVYKHRIRPSAVPRMESEPYMSKTKQRSYSNIPSSRDIAKTVSNDHKYKTVPLKGKSLIPTNSTTTPLRTNRDSYA</sequence>
<evidence type="ECO:0000256" key="1">
    <source>
        <dbReference type="SAM" id="MobiDB-lite"/>
    </source>
</evidence>
<feature type="region of interest" description="Disordered" evidence="1">
    <location>
        <begin position="480"/>
        <end position="518"/>
    </location>
</feature>
<dbReference type="AlphaFoldDB" id="A0A8H7PN88"/>
<feature type="region of interest" description="Disordered" evidence="1">
    <location>
        <begin position="532"/>
        <end position="594"/>
    </location>
</feature>
<comment type="caution">
    <text evidence="2">The sequence shown here is derived from an EMBL/GenBank/DDBJ whole genome shotgun (WGS) entry which is preliminary data.</text>
</comment>
<accession>A0A8H7PN88</accession>
<dbReference type="InterPro" id="IPR000048">
    <property type="entry name" value="IQ_motif_EF-hand-BS"/>
</dbReference>
<proteinExistence type="predicted"/>
<feature type="compositionally biased region" description="Basic and acidic residues" evidence="1">
    <location>
        <begin position="555"/>
        <end position="566"/>
    </location>
</feature>
<evidence type="ECO:0000313" key="3">
    <source>
        <dbReference type="Proteomes" id="UP000654370"/>
    </source>
</evidence>